<organism evidence="1 2">
    <name type="scientific">Candidatus Magasanikbacteria bacterium RIFOXYC12_FULL_33_11</name>
    <dbReference type="NCBI Taxonomy" id="1798701"/>
    <lineage>
        <taxon>Bacteria</taxon>
        <taxon>Candidatus Magasanikiibacteriota</taxon>
    </lineage>
</organism>
<dbReference type="Proteomes" id="UP000178349">
    <property type="component" value="Unassembled WGS sequence"/>
</dbReference>
<dbReference type="SUPFAM" id="SSF47077">
    <property type="entry name" value="T4 endonuclease V"/>
    <property type="match status" value="1"/>
</dbReference>
<protein>
    <submittedName>
        <fullName evidence="1">Pyrimidine dimer DNA glycosylase</fullName>
    </submittedName>
</protein>
<accession>A0A1F6NP11</accession>
<evidence type="ECO:0000313" key="1">
    <source>
        <dbReference type="EMBL" id="OGH85681.1"/>
    </source>
</evidence>
<comment type="caution">
    <text evidence="1">The sequence shown here is derived from an EMBL/GenBank/DDBJ whole genome shotgun (WGS) entry which is preliminary data.</text>
</comment>
<proteinExistence type="predicted"/>
<dbReference type="InterPro" id="IPR004260">
    <property type="entry name" value="Pyr-dimer_DNA_glycosylase"/>
</dbReference>
<reference evidence="1 2" key="1">
    <citation type="journal article" date="2016" name="Nat. Commun.">
        <title>Thousands of microbial genomes shed light on interconnected biogeochemical processes in an aquifer system.</title>
        <authorList>
            <person name="Anantharaman K."/>
            <person name="Brown C.T."/>
            <person name="Hug L.A."/>
            <person name="Sharon I."/>
            <person name="Castelle C.J."/>
            <person name="Probst A.J."/>
            <person name="Thomas B.C."/>
            <person name="Singh A."/>
            <person name="Wilkins M.J."/>
            <person name="Karaoz U."/>
            <person name="Brodie E.L."/>
            <person name="Williams K.H."/>
            <person name="Hubbard S.S."/>
            <person name="Banfield J.F."/>
        </authorList>
    </citation>
    <scope>NUCLEOTIDE SEQUENCE [LARGE SCALE GENOMIC DNA]</scope>
</reference>
<dbReference type="InterPro" id="IPR024796">
    <property type="entry name" value="T4_endonuc_V"/>
</dbReference>
<dbReference type="EMBL" id="MFQW01000038">
    <property type="protein sequence ID" value="OGH85681.1"/>
    <property type="molecule type" value="Genomic_DNA"/>
</dbReference>
<dbReference type="Pfam" id="PF03013">
    <property type="entry name" value="Pyr_excise"/>
    <property type="match status" value="1"/>
</dbReference>
<dbReference type="AlphaFoldDB" id="A0A1F6NP11"/>
<sequence length="116" mass="13598">MRVWDIHVKHLCRKHLLGEHRELHGLWNILTKHGGKGGYSHHPETKRWIGKSKALYNRHEELVAEMTKRGYKHNSPLDKKLATGSADQKDFINTIKEQKVILKEKPCECFGEKHKK</sequence>
<gene>
    <name evidence="1" type="ORF">A2493_02820</name>
</gene>
<dbReference type="Gene3D" id="1.10.440.10">
    <property type="entry name" value="T4 endonuclease V"/>
    <property type="match status" value="1"/>
</dbReference>
<evidence type="ECO:0000313" key="2">
    <source>
        <dbReference type="Proteomes" id="UP000178349"/>
    </source>
</evidence>
<name>A0A1F6NP11_9BACT</name>